<accession>A0ACD5ZM44</accession>
<dbReference type="EnsemblPlants" id="AVESA.00010b.r2.6DG1169900.1">
    <property type="protein sequence ID" value="AVESA.00010b.r2.6DG1169900.1.CDS"/>
    <property type="gene ID" value="AVESA.00010b.r2.6DG1169900"/>
</dbReference>
<reference evidence="1" key="1">
    <citation type="submission" date="2021-05" db="EMBL/GenBank/DDBJ databases">
        <authorList>
            <person name="Scholz U."/>
            <person name="Mascher M."/>
            <person name="Fiebig A."/>
        </authorList>
    </citation>
    <scope>NUCLEOTIDE SEQUENCE [LARGE SCALE GENOMIC DNA]</scope>
</reference>
<proteinExistence type="predicted"/>
<protein>
    <submittedName>
        <fullName evidence="1">Uncharacterized protein</fullName>
    </submittedName>
</protein>
<dbReference type="Proteomes" id="UP001732700">
    <property type="component" value="Chromosome 6D"/>
</dbReference>
<name>A0ACD5ZM44_AVESA</name>
<reference evidence="1" key="2">
    <citation type="submission" date="2025-09" db="UniProtKB">
        <authorList>
            <consortium name="EnsemblPlants"/>
        </authorList>
    </citation>
    <scope>IDENTIFICATION</scope>
</reference>
<evidence type="ECO:0000313" key="2">
    <source>
        <dbReference type="Proteomes" id="UP001732700"/>
    </source>
</evidence>
<evidence type="ECO:0000313" key="1">
    <source>
        <dbReference type="EnsemblPlants" id="AVESA.00010b.r2.6DG1169900.1.CDS"/>
    </source>
</evidence>
<sequence length="700" mass="75943">MEAMTLTAAMDFNALSRRELQALCKLNGVRANMTNLAMVEALQSLPSVDGIDQIGTTLCLPTPGKSAMKSVLRAAAAGEDQKQQGSPLPRGRRVSVKSPEAIRMDVEDGEDEVKRDFIKEIVRTPGVALRSTSRRPRATPAPVPTPAAGTLRRSQRSTARKATAPVEVEVATAKRSTRKTAKLNMVIEFDQEEEDEKVQEVEPKGVASDVKCDDPEEEEGTELLEGNSEADEPEQGEEVVSSIAPIESADKSCDNSKVEEAVEEPTKLQEGAAIGEEQKLVNVEESVMEDSPIFGVLSKVAPDTAMKNIENASAEDCEGFGNWSPVLEIADEINNAIEDKEDAAFEVPKEAINEDATSPTFEAADVPNRIVPAAVKEKEVAADELPQANPTDDESAEEYDLDGESSDEADLTEESSEEDYFDEDEDASEDKEDAFDSTAEVAYAPTKMIPAAVTEKEVTDDGLPHSDPTEEASADEYDLDAEVSDEADLTEESSEEDDFEEEDEEDMENANMTVDGESDETIEASNSTDANFDSDEEEELKMLETGEEIKEHEESDSLAEEEDDFSADLASESDSVDDFSDAETERNRSPVALEGINAAAPSSASKTVDSTITEEIVSIEGDEVSQHVETIVESLDKVTITEGKKEECTKEKQQLNVGVGMSLRKLKSAYKESLIAAKEVKKLIIDANEGLAELDDNAEC</sequence>
<organism evidence="1 2">
    <name type="scientific">Avena sativa</name>
    <name type="common">Oat</name>
    <dbReference type="NCBI Taxonomy" id="4498"/>
    <lineage>
        <taxon>Eukaryota</taxon>
        <taxon>Viridiplantae</taxon>
        <taxon>Streptophyta</taxon>
        <taxon>Embryophyta</taxon>
        <taxon>Tracheophyta</taxon>
        <taxon>Spermatophyta</taxon>
        <taxon>Magnoliopsida</taxon>
        <taxon>Liliopsida</taxon>
        <taxon>Poales</taxon>
        <taxon>Poaceae</taxon>
        <taxon>BOP clade</taxon>
        <taxon>Pooideae</taxon>
        <taxon>Poodae</taxon>
        <taxon>Poeae</taxon>
        <taxon>Poeae Chloroplast Group 1 (Aveneae type)</taxon>
        <taxon>Aveninae</taxon>
        <taxon>Avena</taxon>
    </lineage>
</organism>
<keyword evidence="2" id="KW-1185">Reference proteome</keyword>